<protein>
    <submittedName>
        <fullName evidence="2">Competence-damage inducible protein</fullName>
    </submittedName>
</protein>
<feature type="domain" description="CinA C-terminal" evidence="1">
    <location>
        <begin position="6"/>
        <end position="153"/>
    </location>
</feature>
<dbReference type="InterPro" id="IPR008136">
    <property type="entry name" value="CinA_C"/>
</dbReference>
<dbReference type="Pfam" id="PF02464">
    <property type="entry name" value="CinA"/>
    <property type="match status" value="1"/>
</dbReference>
<dbReference type="EMBL" id="CACRYJ010000058">
    <property type="protein sequence ID" value="VZO39237.1"/>
    <property type="molecule type" value="Genomic_DNA"/>
</dbReference>
<dbReference type="SUPFAM" id="SSF142433">
    <property type="entry name" value="CinA-like"/>
    <property type="match status" value="1"/>
</dbReference>
<evidence type="ECO:0000259" key="1">
    <source>
        <dbReference type="Pfam" id="PF02464"/>
    </source>
</evidence>
<name>A0A7M4DP51_9MICO</name>
<dbReference type="Proteomes" id="UP000419743">
    <property type="component" value="Unassembled WGS sequence"/>
</dbReference>
<gene>
    <name evidence="2" type="primary">cinA</name>
    <name evidence="2" type="ORF">HALOF300_03933</name>
</gene>
<sequence length="166" mass="16494">MPVHSAAGIVARLIEAGRTVAVAESLTGGALAAELVSVPGVSAVLRGGVVAYATDVKASLLGVDADLLAAHGPVHPQVALEMADGVRAALGAEIGLGTTGVAGPGPADGQPAGTVFVACTTPTWRAVRGYHLAGARPAVRSATVALALALLRQAGEQAGRPRRWEE</sequence>
<keyword evidence="3" id="KW-1185">Reference proteome</keyword>
<proteinExistence type="predicted"/>
<organism evidence="2 3">
    <name type="scientific">Occultella aeris</name>
    <dbReference type="NCBI Taxonomy" id="2761496"/>
    <lineage>
        <taxon>Bacteria</taxon>
        <taxon>Bacillati</taxon>
        <taxon>Actinomycetota</taxon>
        <taxon>Actinomycetes</taxon>
        <taxon>Micrococcales</taxon>
        <taxon>Ruaniaceae</taxon>
        <taxon>Occultella</taxon>
    </lineage>
</organism>
<dbReference type="InterPro" id="IPR036653">
    <property type="entry name" value="CinA-like_C"/>
</dbReference>
<evidence type="ECO:0000313" key="2">
    <source>
        <dbReference type="EMBL" id="VZO39237.1"/>
    </source>
</evidence>
<dbReference type="Gene3D" id="3.90.950.20">
    <property type="entry name" value="CinA-like"/>
    <property type="match status" value="1"/>
</dbReference>
<evidence type="ECO:0000313" key="3">
    <source>
        <dbReference type="Proteomes" id="UP000419743"/>
    </source>
</evidence>
<dbReference type="RefSeq" id="WP_156742573.1">
    <property type="nucleotide sequence ID" value="NZ_CACRYJ010000058.1"/>
</dbReference>
<dbReference type="AlphaFoldDB" id="A0A7M4DP51"/>
<comment type="caution">
    <text evidence="2">The sequence shown here is derived from an EMBL/GenBank/DDBJ whole genome shotgun (WGS) entry which is preliminary data.</text>
</comment>
<accession>A0A7M4DP51</accession>
<reference evidence="2 3" key="1">
    <citation type="submission" date="2019-11" db="EMBL/GenBank/DDBJ databases">
        <authorList>
            <person name="Criscuolo A."/>
        </authorList>
    </citation>
    <scope>NUCLEOTIDE SEQUENCE [LARGE SCALE GENOMIC DNA]</scope>
    <source>
        <strain evidence="2">CIP111667</strain>
    </source>
</reference>
<dbReference type="NCBIfam" id="TIGR00199">
    <property type="entry name" value="PncC_domain"/>
    <property type="match status" value="1"/>
</dbReference>